<dbReference type="EMBL" id="FNNI01000001">
    <property type="protein sequence ID" value="SDW18089.1"/>
    <property type="molecule type" value="Genomic_DNA"/>
</dbReference>
<dbReference type="PANTHER" id="PTHR34985">
    <property type="entry name" value="SLR0554 PROTEIN"/>
    <property type="match status" value="1"/>
</dbReference>
<dbReference type="Pfam" id="PF05272">
    <property type="entry name" value="VapE-like_dom"/>
    <property type="match status" value="1"/>
</dbReference>
<reference evidence="3 4" key="1">
    <citation type="submission" date="2016-10" db="EMBL/GenBank/DDBJ databases">
        <authorList>
            <person name="de Groot N.N."/>
        </authorList>
    </citation>
    <scope>NUCLEOTIDE SEQUENCE [LARGE SCALE GENOMIC DNA]</scope>
    <source>
        <strain evidence="3 4">DSM 19219</strain>
    </source>
</reference>
<accession>A0A1H2RHG9</accession>
<dbReference type="Proteomes" id="UP000198500">
    <property type="component" value="Unassembled WGS sequence"/>
</dbReference>
<proteinExistence type="predicted"/>
<dbReference type="InterPro" id="IPR007936">
    <property type="entry name" value="VapE-like_dom"/>
</dbReference>
<dbReference type="AlphaFoldDB" id="A0A1H2RHG9"/>
<organism evidence="3 4">
    <name type="scientific">Aidingimonas halophila</name>
    <dbReference type="NCBI Taxonomy" id="574349"/>
    <lineage>
        <taxon>Bacteria</taxon>
        <taxon>Pseudomonadati</taxon>
        <taxon>Pseudomonadota</taxon>
        <taxon>Gammaproteobacteria</taxon>
        <taxon>Oceanospirillales</taxon>
        <taxon>Halomonadaceae</taxon>
        <taxon>Aidingimonas</taxon>
    </lineage>
</organism>
<evidence type="ECO:0000313" key="3">
    <source>
        <dbReference type="EMBL" id="SDW18089.1"/>
    </source>
</evidence>
<feature type="region of interest" description="Disordered" evidence="1">
    <location>
        <begin position="26"/>
        <end position="58"/>
    </location>
</feature>
<dbReference type="RefSeq" id="WP_092567727.1">
    <property type="nucleotide sequence ID" value="NZ_BMXH01000001.1"/>
</dbReference>
<feature type="region of interest" description="Disordered" evidence="1">
    <location>
        <begin position="460"/>
        <end position="484"/>
    </location>
</feature>
<dbReference type="PANTHER" id="PTHR34985:SF1">
    <property type="entry name" value="SLR0554 PROTEIN"/>
    <property type="match status" value="1"/>
</dbReference>
<protein>
    <submittedName>
        <fullName evidence="3">Predicted P-loop ATPase and inactivated derivatives</fullName>
    </submittedName>
</protein>
<keyword evidence="4" id="KW-1185">Reference proteome</keyword>
<evidence type="ECO:0000259" key="2">
    <source>
        <dbReference type="Pfam" id="PF05272"/>
    </source>
</evidence>
<sequence>MDWNDLHQARGLDAVREQLQAVVEAANDAEHEGEDPNAGLAAGTGSSPTRRKPKDGVEDLADTDWEWVEHLRRTDKGTIKGELSNAYLVFKHHPDWEGLLAFNDFTQEVDKLRAPPFSHGEVGTWRDADAGHALVWLQQKMGVPIGQVNVADKAAMTVADENHYHPVQNFLENLPAWDGTPRLSTFMTDVFGADDNDYTQHLGISMLVSAVARIQQPGCKVDEMIILEGGQGLGKSTCVRELFGPHWYVELSEAPDNKDFFLTIQGAWAVEIGELQSFSKANITMVKMAITRRDDKFRPPYAQRAISHLRQCIFIGTTNATEYLIDSTGARRFLPVACRKADVGYVHRWRLQLWAEALKHYQGGFEWWKVPVDQAAIEQDQRYLEDPWEERITDYLDGQAPANAYPDWRNGQARSAYINKVTTRELMEYALRLDVSRQGKQEQRRVGDIMRHLGWLKQPQQRVSGSTKRIRPYLRPGADPEAEA</sequence>
<evidence type="ECO:0000313" key="4">
    <source>
        <dbReference type="Proteomes" id="UP000198500"/>
    </source>
</evidence>
<gene>
    <name evidence="3" type="ORF">SAMN05443545_101308</name>
</gene>
<evidence type="ECO:0000256" key="1">
    <source>
        <dbReference type="SAM" id="MobiDB-lite"/>
    </source>
</evidence>
<dbReference type="OrthoDB" id="9763644at2"/>
<dbReference type="STRING" id="574349.SAMN05443545_101308"/>
<feature type="domain" description="Virulence-associated protein E-like" evidence="2">
    <location>
        <begin position="171"/>
        <end position="381"/>
    </location>
</feature>
<name>A0A1H2RHG9_9GAMM</name>